<protein>
    <submittedName>
        <fullName evidence="2">GCN5-related N-acetyltransferase</fullName>
    </submittedName>
</protein>
<dbReference type="InterPro" id="IPR016181">
    <property type="entry name" value="Acyl_CoA_acyltransferase"/>
</dbReference>
<dbReference type="RefSeq" id="WP_015868446.1">
    <property type="nucleotide sequence ID" value="NC_012785.1"/>
</dbReference>
<evidence type="ECO:0000313" key="3">
    <source>
        <dbReference type="Proteomes" id="UP000002382"/>
    </source>
</evidence>
<feature type="domain" description="N-acetyltransferase" evidence="1">
    <location>
        <begin position="3"/>
        <end position="164"/>
    </location>
</feature>
<dbReference type="PANTHER" id="PTHR43415">
    <property type="entry name" value="SPERMIDINE N(1)-ACETYLTRANSFERASE"/>
    <property type="match status" value="1"/>
</dbReference>
<proteinExistence type="predicted"/>
<organism evidence="2 3">
    <name type="scientific">Kosmotoga olearia (strain ATCC BAA-1733 / DSM 21960 / TBF 19.5.1)</name>
    <dbReference type="NCBI Taxonomy" id="521045"/>
    <lineage>
        <taxon>Bacteria</taxon>
        <taxon>Thermotogati</taxon>
        <taxon>Thermotogota</taxon>
        <taxon>Thermotogae</taxon>
        <taxon>Kosmotogales</taxon>
        <taxon>Kosmotogaceae</taxon>
        <taxon>Kosmotoga</taxon>
    </lineage>
</organism>
<evidence type="ECO:0000313" key="2">
    <source>
        <dbReference type="EMBL" id="ACR79788.1"/>
    </source>
</evidence>
<evidence type="ECO:0000259" key="1">
    <source>
        <dbReference type="PROSITE" id="PS51186"/>
    </source>
</evidence>
<reference evidence="2 3" key="2">
    <citation type="journal article" date="2011" name="J. Bacteriol.">
        <title>Genome Sequence of Kosmotoga olearia Strain TBF 19.5.1, a Thermophilic Bacterium with a Wide Growth Temperature Range, Isolated from the Troll B Oil Platform in the North Sea.</title>
        <authorList>
            <person name="Swithers K.S."/>
            <person name="Dipippo J.L."/>
            <person name="Bruce D.C."/>
            <person name="Detter C."/>
            <person name="Tapia R."/>
            <person name="Han S."/>
            <person name="Goodwin L.A."/>
            <person name="Han J."/>
            <person name="Woyke T."/>
            <person name="Pitluck S."/>
            <person name="Pennacchio L."/>
            <person name="Nolan M."/>
            <person name="Mikhailova N."/>
            <person name="Land M.L."/>
            <person name="Nesbo C.L."/>
            <person name="Gogarten J.P."/>
            <person name="Noll K.M."/>
        </authorList>
    </citation>
    <scope>NUCLEOTIDE SEQUENCE [LARGE SCALE GENOMIC DNA]</scope>
    <source>
        <strain evidence="3">ATCC BAA-1733 / DSM 21960 / TBF 19.5.1</strain>
    </source>
</reference>
<dbReference type="KEGG" id="kol:Kole_1086"/>
<dbReference type="eggNOG" id="COG1670">
    <property type="taxonomic scope" value="Bacteria"/>
</dbReference>
<dbReference type="Gene3D" id="3.40.630.30">
    <property type="match status" value="1"/>
</dbReference>
<reference evidence="2 3" key="1">
    <citation type="submission" date="2009-06" db="EMBL/GenBank/DDBJ databases">
        <title>Complete sequence of Thermotogales bacterium TBF 19.5.1.</title>
        <authorList>
            <consortium name="US DOE Joint Genome Institute"/>
            <person name="Lucas S."/>
            <person name="Copeland A."/>
            <person name="Lapidus A."/>
            <person name="Glavina del Rio T."/>
            <person name="Tice H."/>
            <person name="Bruce D."/>
            <person name="Goodwin L."/>
            <person name="Pitluck S."/>
            <person name="Chertkov O."/>
            <person name="Brettin T."/>
            <person name="Detter J.C."/>
            <person name="Han C."/>
            <person name="Schmutz J."/>
            <person name="Larimer F."/>
            <person name="Land M."/>
            <person name="Hauser L."/>
            <person name="Kyrpides N."/>
            <person name="Ovchinnikova G."/>
            <person name="Noll K."/>
        </authorList>
    </citation>
    <scope>NUCLEOTIDE SEQUENCE [LARGE SCALE GENOMIC DNA]</scope>
    <source>
        <strain evidence="3">ATCC BAA-1733 / DSM 21960 / TBF 19.5.1</strain>
    </source>
</reference>
<gene>
    <name evidence="2" type="ordered locus">Kole_1086</name>
</gene>
<dbReference type="Proteomes" id="UP000002382">
    <property type="component" value="Chromosome"/>
</dbReference>
<sequence length="167" mass="19594">MDVKIRAMEREDYPAWYEIRNLPKVCANTMSIPYISMENAKKYVELDLENRETRTLVAEVDGKVVGFASIHFMKGRRRHIAGIGMMVHDDFHGKGIGTKLMEALIDLADNWYNIRRIQLEVYVDNEPAIKLYKKFGFEIEGRLRDFSFRNGEYIDAYIMSRIKKDCD</sequence>
<dbReference type="PROSITE" id="PS51186">
    <property type="entry name" value="GNAT"/>
    <property type="match status" value="1"/>
</dbReference>
<dbReference type="Pfam" id="PF00583">
    <property type="entry name" value="Acetyltransf_1"/>
    <property type="match status" value="1"/>
</dbReference>
<dbReference type="HOGENOM" id="CLU_013985_19_8_0"/>
<dbReference type="SUPFAM" id="SSF55729">
    <property type="entry name" value="Acyl-CoA N-acyltransferases (Nat)"/>
    <property type="match status" value="1"/>
</dbReference>
<dbReference type="CDD" id="cd04301">
    <property type="entry name" value="NAT_SF"/>
    <property type="match status" value="1"/>
</dbReference>
<name>C5CI09_KOSOT</name>
<dbReference type="AlphaFoldDB" id="C5CI09"/>
<dbReference type="GO" id="GO:0016747">
    <property type="term" value="F:acyltransferase activity, transferring groups other than amino-acyl groups"/>
    <property type="evidence" value="ECO:0007669"/>
    <property type="project" value="InterPro"/>
</dbReference>
<dbReference type="PANTHER" id="PTHR43415:SF3">
    <property type="entry name" value="GNAT-FAMILY ACETYLTRANSFERASE"/>
    <property type="match status" value="1"/>
</dbReference>
<dbReference type="EMBL" id="CP001634">
    <property type="protein sequence ID" value="ACR79788.1"/>
    <property type="molecule type" value="Genomic_DNA"/>
</dbReference>
<accession>C5CI09</accession>
<dbReference type="STRING" id="521045.Kole_1086"/>
<dbReference type="InterPro" id="IPR000182">
    <property type="entry name" value="GNAT_dom"/>
</dbReference>
<keyword evidence="3" id="KW-1185">Reference proteome</keyword>